<proteinExistence type="predicted"/>
<reference evidence="2 3" key="1">
    <citation type="journal article" date="2022" name="Gigascience">
        <title>A chromosome-level genome assembly and annotation of the desert horned lizard, Phrynosoma platyrhinos, provides insight into chromosomal rearrangements among reptiles.</title>
        <authorList>
            <person name="Koochekian N."/>
            <person name="Ascanio A."/>
            <person name="Farleigh K."/>
            <person name="Card D.C."/>
            <person name="Schield D.R."/>
            <person name="Castoe T.A."/>
            <person name="Jezkova T."/>
        </authorList>
    </citation>
    <scope>NUCLEOTIDE SEQUENCE [LARGE SCALE GENOMIC DNA]</scope>
    <source>
        <strain evidence="2">NK-2021</strain>
    </source>
</reference>
<name>A0ABQ7TLT2_PHRPL</name>
<sequence>MFNLFLEQAREDSTKEQEEMVRDRLMLARFLKAFEQDAADSREERRQCLEALRANCEVLQGIVSGLNKLTDAIACQQPANPGSQSASRHPLLSATHKENLPLNPTLVVRSGLPQEALPSHPTSSTSTVPKNVPRKPAPVTHVPPRVMCNLG</sequence>
<protein>
    <submittedName>
        <fullName evidence="2">Uncharacterized protein</fullName>
    </submittedName>
</protein>
<dbReference type="EMBL" id="JAIPUX010000439">
    <property type="protein sequence ID" value="KAH0630481.1"/>
    <property type="molecule type" value="Genomic_DNA"/>
</dbReference>
<evidence type="ECO:0000313" key="2">
    <source>
        <dbReference type="EMBL" id="KAH0630481.1"/>
    </source>
</evidence>
<feature type="region of interest" description="Disordered" evidence="1">
    <location>
        <begin position="114"/>
        <end position="151"/>
    </location>
</feature>
<dbReference type="Proteomes" id="UP000826234">
    <property type="component" value="Unassembled WGS sequence"/>
</dbReference>
<comment type="caution">
    <text evidence="2">The sequence shown here is derived from an EMBL/GenBank/DDBJ whole genome shotgun (WGS) entry which is preliminary data.</text>
</comment>
<accession>A0ABQ7TLT2</accession>
<gene>
    <name evidence="2" type="ORF">JD844_013533</name>
</gene>
<organism evidence="2 3">
    <name type="scientific">Phrynosoma platyrhinos</name>
    <name type="common">Desert horned lizard</name>
    <dbReference type="NCBI Taxonomy" id="52577"/>
    <lineage>
        <taxon>Eukaryota</taxon>
        <taxon>Metazoa</taxon>
        <taxon>Chordata</taxon>
        <taxon>Craniata</taxon>
        <taxon>Vertebrata</taxon>
        <taxon>Euteleostomi</taxon>
        <taxon>Lepidosauria</taxon>
        <taxon>Squamata</taxon>
        <taxon>Bifurcata</taxon>
        <taxon>Unidentata</taxon>
        <taxon>Episquamata</taxon>
        <taxon>Toxicofera</taxon>
        <taxon>Iguania</taxon>
        <taxon>Phrynosomatidae</taxon>
        <taxon>Phrynosomatinae</taxon>
        <taxon>Phrynosoma</taxon>
    </lineage>
</organism>
<evidence type="ECO:0000313" key="3">
    <source>
        <dbReference type="Proteomes" id="UP000826234"/>
    </source>
</evidence>
<keyword evidence="3" id="KW-1185">Reference proteome</keyword>
<evidence type="ECO:0000256" key="1">
    <source>
        <dbReference type="SAM" id="MobiDB-lite"/>
    </source>
</evidence>